<comment type="caution">
    <text evidence="11">The sequence shown here is derived from an EMBL/GenBank/DDBJ whole genome shotgun (WGS) entry which is preliminary data.</text>
</comment>
<organism evidence="11 12">
    <name type="scientific">Pseudomaricurvus hydrocarbonicus</name>
    <dbReference type="NCBI Taxonomy" id="1470433"/>
    <lineage>
        <taxon>Bacteria</taxon>
        <taxon>Pseudomonadati</taxon>
        <taxon>Pseudomonadota</taxon>
        <taxon>Gammaproteobacteria</taxon>
        <taxon>Cellvibrionales</taxon>
        <taxon>Cellvibrionaceae</taxon>
        <taxon>Pseudomaricurvus</taxon>
    </lineage>
</organism>
<feature type="coiled-coil region" evidence="10">
    <location>
        <begin position="233"/>
        <end position="267"/>
    </location>
</feature>
<evidence type="ECO:0000256" key="3">
    <source>
        <dbReference type="ARBA" id="ARBA00007681"/>
    </source>
</evidence>
<protein>
    <recommendedName>
        <fullName evidence="13">F0F1 ATP synthase subunit gamma</fullName>
    </recommendedName>
</protein>
<keyword evidence="6" id="KW-0406">Ion transport</keyword>
<evidence type="ECO:0000256" key="9">
    <source>
        <dbReference type="ARBA" id="ARBA00023310"/>
    </source>
</evidence>
<evidence type="ECO:0000256" key="2">
    <source>
        <dbReference type="ARBA" id="ARBA00004170"/>
    </source>
</evidence>
<evidence type="ECO:0000256" key="6">
    <source>
        <dbReference type="ARBA" id="ARBA00023065"/>
    </source>
</evidence>
<dbReference type="InterPro" id="IPR035968">
    <property type="entry name" value="ATP_synth_F1_ATPase_gsu"/>
</dbReference>
<keyword evidence="10" id="KW-0175">Coiled coil</keyword>
<evidence type="ECO:0000256" key="7">
    <source>
        <dbReference type="ARBA" id="ARBA00023136"/>
    </source>
</evidence>
<evidence type="ECO:0000256" key="4">
    <source>
        <dbReference type="ARBA" id="ARBA00022448"/>
    </source>
</evidence>
<keyword evidence="5" id="KW-0375">Hydrogen ion transport</keyword>
<evidence type="ECO:0000313" key="11">
    <source>
        <dbReference type="EMBL" id="NHO67830.1"/>
    </source>
</evidence>
<dbReference type="GO" id="GO:0045259">
    <property type="term" value="C:proton-transporting ATP synthase complex"/>
    <property type="evidence" value="ECO:0007669"/>
    <property type="project" value="UniProtKB-KW"/>
</dbReference>
<dbReference type="EMBL" id="JAAONZ010000020">
    <property type="protein sequence ID" value="NHO67830.1"/>
    <property type="molecule type" value="Genomic_DNA"/>
</dbReference>
<name>A0A9E5T1U1_9GAMM</name>
<keyword evidence="4" id="KW-0813">Transport</keyword>
<dbReference type="InterPro" id="IPR000131">
    <property type="entry name" value="ATP_synth_F1_gsu"/>
</dbReference>
<gene>
    <name evidence="11" type="ORF">G8770_19975</name>
</gene>
<dbReference type="AlphaFoldDB" id="A0A9E5T1U1"/>
<sequence>MSNLQAIRQQRKLLDEIGKIMDSIKTIALIEMQQSRHTLDNQRQGISAMQSAVSDFMTTFDAVHSATDQPFSNCPNVLILIGSERGFCGDFNARVVDTLTQSIDTHVLEQCQLIVVGYRLWNKLQHLSHALTPLSGANVAAEIKTTLAAVVELLSTAPPAGGFESVTVVFHDDRHKQVRQVKLLEGFMENPRSQSTTTSYPPLTNLAPAELLTELMGQYVYSHLNYLLTTSFVAENEQRVEHLRNALDQIDNQHLELAKKHNHLRQETITEELEIILLNTLDKPEP</sequence>
<dbReference type="Gene3D" id="1.10.287.80">
    <property type="entry name" value="ATP synthase, gamma subunit, helix hairpin domain"/>
    <property type="match status" value="1"/>
</dbReference>
<dbReference type="SUPFAM" id="SSF52943">
    <property type="entry name" value="ATP synthase (F1-ATPase), gamma subunit"/>
    <property type="match status" value="1"/>
</dbReference>
<keyword evidence="8" id="KW-0139">CF(1)</keyword>
<comment type="function">
    <text evidence="1">Produces ATP from ADP in the presence of a proton gradient across the membrane. The gamma chain is believed to be important in regulating ATPase activity and the flow of protons through the CF(0) complex.</text>
</comment>
<keyword evidence="9" id="KW-0066">ATP synthesis</keyword>
<evidence type="ECO:0000256" key="8">
    <source>
        <dbReference type="ARBA" id="ARBA00023196"/>
    </source>
</evidence>
<proteinExistence type="inferred from homology"/>
<evidence type="ECO:0000256" key="10">
    <source>
        <dbReference type="SAM" id="Coils"/>
    </source>
</evidence>
<dbReference type="Gene3D" id="3.40.1380.10">
    <property type="match status" value="1"/>
</dbReference>
<dbReference type="GO" id="GO:0046933">
    <property type="term" value="F:proton-transporting ATP synthase activity, rotational mechanism"/>
    <property type="evidence" value="ECO:0007669"/>
    <property type="project" value="InterPro"/>
</dbReference>
<dbReference type="RefSeq" id="WP_167191244.1">
    <property type="nucleotide sequence ID" value="NZ_JAAONZ010000020.1"/>
</dbReference>
<evidence type="ECO:0008006" key="13">
    <source>
        <dbReference type="Google" id="ProtNLM"/>
    </source>
</evidence>
<keyword evidence="12" id="KW-1185">Reference proteome</keyword>
<dbReference type="Proteomes" id="UP000787472">
    <property type="component" value="Unassembled WGS sequence"/>
</dbReference>
<reference evidence="11" key="1">
    <citation type="submission" date="2020-03" db="EMBL/GenBank/DDBJ databases">
        <authorList>
            <person name="Guo F."/>
        </authorList>
    </citation>
    <scope>NUCLEOTIDE SEQUENCE</scope>
    <source>
        <strain evidence="11">JCM 30134</strain>
    </source>
</reference>
<comment type="similarity">
    <text evidence="3">Belongs to the ATPase gamma chain family.</text>
</comment>
<accession>A0A9E5T1U1</accession>
<evidence type="ECO:0000256" key="5">
    <source>
        <dbReference type="ARBA" id="ARBA00022781"/>
    </source>
</evidence>
<dbReference type="Pfam" id="PF00231">
    <property type="entry name" value="ATP-synt"/>
    <property type="match status" value="1"/>
</dbReference>
<evidence type="ECO:0000313" key="12">
    <source>
        <dbReference type="Proteomes" id="UP000787472"/>
    </source>
</evidence>
<keyword evidence="7" id="KW-0472">Membrane</keyword>
<dbReference type="PRINTS" id="PR00126">
    <property type="entry name" value="ATPASEGAMMA"/>
</dbReference>
<evidence type="ECO:0000256" key="1">
    <source>
        <dbReference type="ARBA" id="ARBA00003456"/>
    </source>
</evidence>
<comment type="subcellular location">
    <subcellularLocation>
        <location evidence="2">Membrane</location>
        <topology evidence="2">Peripheral membrane protein</topology>
    </subcellularLocation>
</comment>